<evidence type="ECO:0000256" key="1">
    <source>
        <dbReference type="ARBA" id="ARBA00002606"/>
    </source>
</evidence>
<comment type="caution">
    <text evidence="11">The sequence shown here is derived from an EMBL/GenBank/DDBJ whole genome shotgun (WGS) entry which is preliminary data.</text>
</comment>
<dbReference type="InterPro" id="IPR044135">
    <property type="entry name" value="Met-tRNA-FMT_C"/>
</dbReference>
<protein>
    <recommendedName>
        <fullName evidence="4 8">Methionyl-tRNA formyltransferase</fullName>
        <ecNumber evidence="3 8">2.1.2.9</ecNumber>
    </recommendedName>
</protein>
<dbReference type="FunFam" id="3.40.50.12230:FF:000001">
    <property type="entry name" value="Methionyl-tRNA formyltransferase"/>
    <property type="match status" value="1"/>
</dbReference>
<dbReference type="AlphaFoldDB" id="A0A4V2USD0"/>
<accession>A0A4V2USD0</accession>
<dbReference type="CDD" id="cd08646">
    <property type="entry name" value="FMT_core_Met-tRNA-FMT_N"/>
    <property type="match status" value="1"/>
</dbReference>
<dbReference type="InterPro" id="IPR036477">
    <property type="entry name" value="Formyl_transf_N_sf"/>
</dbReference>
<dbReference type="InterPro" id="IPR002376">
    <property type="entry name" value="Formyl_transf_N"/>
</dbReference>
<proteinExistence type="inferred from homology"/>
<dbReference type="Gene3D" id="3.10.25.10">
    <property type="entry name" value="Formyl transferase, C-terminal domain"/>
    <property type="match status" value="1"/>
</dbReference>
<dbReference type="SUPFAM" id="SSF53328">
    <property type="entry name" value="Formyltransferase"/>
    <property type="match status" value="1"/>
</dbReference>
<dbReference type="InterPro" id="IPR001555">
    <property type="entry name" value="GART_AS"/>
</dbReference>
<evidence type="ECO:0000256" key="2">
    <source>
        <dbReference type="ARBA" id="ARBA00010699"/>
    </source>
</evidence>
<reference evidence="11 12" key="1">
    <citation type="submission" date="2019-03" db="EMBL/GenBank/DDBJ databases">
        <title>Genomic Encyclopedia of Type Strains, Phase IV (KMG-IV): sequencing the most valuable type-strain genomes for metagenomic binning, comparative biology and taxonomic classification.</title>
        <authorList>
            <person name="Goeker M."/>
        </authorList>
    </citation>
    <scope>NUCLEOTIDE SEQUENCE [LARGE SCALE GENOMIC DNA]</scope>
    <source>
        <strain evidence="11 12">DSM 20467</strain>
    </source>
</reference>
<evidence type="ECO:0000313" key="11">
    <source>
        <dbReference type="EMBL" id="TCS80912.1"/>
    </source>
</evidence>
<feature type="domain" description="Formyl transferase N-terminal" evidence="9">
    <location>
        <begin position="10"/>
        <end position="181"/>
    </location>
</feature>
<dbReference type="GO" id="GO:0005829">
    <property type="term" value="C:cytosol"/>
    <property type="evidence" value="ECO:0007669"/>
    <property type="project" value="TreeGrafter"/>
</dbReference>
<evidence type="ECO:0000256" key="3">
    <source>
        <dbReference type="ARBA" id="ARBA00012261"/>
    </source>
</evidence>
<dbReference type="InterPro" id="IPR005794">
    <property type="entry name" value="Fmt"/>
</dbReference>
<name>A0A4V2USD0_9FIRM</name>
<organism evidence="11 12">
    <name type="scientific">Pectinatus cerevisiiphilus</name>
    <dbReference type="NCBI Taxonomy" id="86956"/>
    <lineage>
        <taxon>Bacteria</taxon>
        <taxon>Bacillati</taxon>
        <taxon>Bacillota</taxon>
        <taxon>Negativicutes</taxon>
        <taxon>Selenomonadales</taxon>
        <taxon>Selenomonadaceae</taxon>
        <taxon>Pectinatus</taxon>
    </lineage>
</organism>
<keyword evidence="6 8" id="KW-0648">Protein biosynthesis</keyword>
<dbReference type="CDD" id="cd08704">
    <property type="entry name" value="Met_tRNA_FMT_C"/>
    <property type="match status" value="1"/>
</dbReference>
<evidence type="ECO:0000256" key="6">
    <source>
        <dbReference type="ARBA" id="ARBA00022917"/>
    </source>
</evidence>
<dbReference type="OrthoDB" id="9802815at2"/>
<evidence type="ECO:0000256" key="8">
    <source>
        <dbReference type="HAMAP-Rule" id="MF_00182"/>
    </source>
</evidence>
<dbReference type="Pfam" id="PF02911">
    <property type="entry name" value="Formyl_trans_C"/>
    <property type="match status" value="1"/>
</dbReference>
<dbReference type="InterPro" id="IPR037022">
    <property type="entry name" value="Formyl_trans_C_sf"/>
</dbReference>
<dbReference type="InterPro" id="IPR041711">
    <property type="entry name" value="Met-tRNA-FMT_N"/>
</dbReference>
<dbReference type="Gene3D" id="3.40.50.170">
    <property type="entry name" value="Formyl transferase, N-terminal domain"/>
    <property type="match status" value="1"/>
</dbReference>
<dbReference type="PANTHER" id="PTHR11138">
    <property type="entry name" value="METHIONYL-TRNA FORMYLTRANSFERASE"/>
    <property type="match status" value="1"/>
</dbReference>
<dbReference type="GO" id="GO:0004479">
    <property type="term" value="F:methionyl-tRNA formyltransferase activity"/>
    <property type="evidence" value="ECO:0007669"/>
    <property type="project" value="UniProtKB-UniRule"/>
</dbReference>
<dbReference type="PROSITE" id="PS00373">
    <property type="entry name" value="GART"/>
    <property type="match status" value="1"/>
</dbReference>
<dbReference type="HAMAP" id="MF_00182">
    <property type="entry name" value="Formyl_trans"/>
    <property type="match status" value="1"/>
</dbReference>
<dbReference type="InterPro" id="IPR011034">
    <property type="entry name" value="Formyl_transferase-like_C_sf"/>
</dbReference>
<keyword evidence="5 8" id="KW-0808">Transferase</keyword>
<evidence type="ECO:0000259" key="10">
    <source>
        <dbReference type="Pfam" id="PF02911"/>
    </source>
</evidence>
<evidence type="ECO:0000256" key="7">
    <source>
        <dbReference type="ARBA" id="ARBA00048558"/>
    </source>
</evidence>
<dbReference type="RefSeq" id="WP_132547607.1">
    <property type="nucleotide sequence ID" value="NZ_SMAA01000003.1"/>
</dbReference>
<evidence type="ECO:0000256" key="5">
    <source>
        <dbReference type="ARBA" id="ARBA00022679"/>
    </source>
</evidence>
<comment type="catalytic activity">
    <reaction evidence="7 8">
        <text>L-methionyl-tRNA(fMet) + (6R)-10-formyltetrahydrofolate = N-formyl-L-methionyl-tRNA(fMet) + (6S)-5,6,7,8-tetrahydrofolate + H(+)</text>
        <dbReference type="Rhea" id="RHEA:24380"/>
        <dbReference type="Rhea" id="RHEA-COMP:9952"/>
        <dbReference type="Rhea" id="RHEA-COMP:9953"/>
        <dbReference type="ChEBI" id="CHEBI:15378"/>
        <dbReference type="ChEBI" id="CHEBI:57453"/>
        <dbReference type="ChEBI" id="CHEBI:78530"/>
        <dbReference type="ChEBI" id="CHEBI:78844"/>
        <dbReference type="ChEBI" id="CHEBI:195366"/>
        <dbReference type="EC" id="2.1.2.9"/>
    </reaction>
</comment>
<evidence type="ECO:0000313" key="12">
    <source>
        <dbReference type="Proteomes" id="UP000295188"/>
    </source>
</evidence>
<comment type="similarity">
    <text evidence="2 8">Belongs to the Fmt family.</text>
</comment>
<dbReference type="EMBL" id="SMAA01000003">
    <property type="protein sequence ID" value="TCS80912.1"/>
    <property type="molecule type" value="Genomic_DNA"/>
</dbReference>
<feature type="binding site" evidence="8">
    <location>
        <begin position="111"/>
        <end position="114"/>
    </location>
    <ligand>
        <name>(6S)-5,6,7,8-tetrahydrofolate</name>
        <dbReference type="ChEBI" id="CHEBI:57453"/>
    </ligand>
</feature>
<dbReference type="EC" id="2.1.2.9" evidence="3 8"/>
<keyword evidence="12" id="KW-1185">Reference proteome</keyword>
<dbReference type="Pfam" id="PF00551">
    <property type="entry name" value="Formyl_trans_N"/>
    <property type="match status" value="1"/>
</dbReference>
<evidence type="ECO:0000259" key="9">
    <source>
        <dbReference type="Pfam" id="PF00551"/>
    </source>
</evidence>
<comment type="function">
    <text evidence="1 8">Attaches a formyl group to the free amino group of methionyl-tRNA(fMet). The formyl group appears to play a dual role in the initiator identity of N-formylmethionyl-tRNA by promoting its recognition by IF2 and preventing the misappropriation of this tRNA by the elongation apparatus.</text>
</comment>
<gene>
    <name evidence="8" type="primary">fmt</name>
    <name evidence="11" type="ORF">EDC37_10381</name>
</gene>
<evidence type="ECO:0000256" key="4">
    <source>
        <dbReference type="ARBA" id="ARBA00016014"/>
    </source>
</evidence>
<dbReference type="PANTHER" id="PTHR11138:SF5">
    <property type="entry name" value="METHIONYL-TRNA FORMYLTRANSFERASE, MITOCHONDRIAL"/>
    <property type="match status" value="1"/>
</dbReference>
<dbReference type="SUPFAM" id="SSF50486">
    <property type="entry name" value="FMT C-terminal domain-like"/>
    <property type="match status" value="1"/>
</dbReference>
<dbReference type="Proteomes" id="UP000295188">
    <property type="component" value="Unassembled WGS sequence"/>
</dbReference>
<dbReference type="NCBIfam" id="TIGR00460">
    <property type="entry name" value="fmt"/>
    <property type="match status" value="1"/>
</dbReference>
<sequence>MIKLKAVFMGTPDFAVPCLEKLNTLCDVIAVVTQPDKKRGRGQKLTPSPVKAFALDNGLPVLQPAKVKAPEFVEKLQQLQPDIIIVVAFGQILSPAILAIPPKGCINVHASLLPAYRGAAPIHWSIIRGEMKTGVTTMYMDAGLDTGDMILKTAVAITTDMTTEELHDKLMNAGANLLAETIKQIEDGTVQREKQDDSLSSYSPMLDDAICHIDWHKSAHDIHNLVRGLNSWPGAYGILNGQKMKIWRTAVVSSEGNAAPGEVTALTKNGLLVSTGKDSIEILELQAPNKKKMSAKAYANGHKLQLPLKFA</sequence>
<feature type="domain" description="Formyl transferase C-terminal" evidence="10">
    <location>
        <begin position="210"/>
        <end position="302"/>
    </location>
</feature>
<dbReference type="InterPro" id="IPR005793">
    <property type="entry name" value="Formyl_trans_C"/>
</dbReference>